<dbReference type="NCBIfam" id="TIGR00614">
    <property type="entry name" value="recQ_fam"/>
    <property type="match status" value="1"/>
</dbReference>
<dbReference type="PROSITE" id="PS51192">
    <property type="entry name" value="HELICASE_ATP_BIND_1"/>
    <property type="match status" value="1"/>
</dbReference>
<dbReference type="PANTHER" id="PTHR13710:SF147">
    <property type="entry name" value="DNA HELICASE"/>
    <property type="match status" value="1"/>
</dbReference>
<feature type="domain" description="Helicase ATP-binding" evidence="12">
    <location>
        <begin position="754"/>
        <end position="931"/>
    </location>
</feature>
<dbReference type="InterPro" id="IPR043128">
    <property type="entry name" value="Rev_trsase/Diguanyl_cyclase"/>
</dbReference>
<evidence type="ECO:0000256" key="8">
    <source>
        <dbReference type="ARBA" id="ARBA00034808"/>
    </source>
</evidence>
<dbReference type="CDD" id="cd01650">
    <property type="entry name" value="RT_nLTR_like"/>
    <property type="match status" value="1"/>
</dbReference>
<dbReference type="InterPro" id="IPR001650">
    <property type="entry name" value="Helicase_C-like"/>
</dbReference>
<reference evidence="14" key="1">
    <citation type="submission" date="2023-07" db="EMBL/GenBank/DDBJ databases">
        <title>Chromosome-level genome assembly of Artemia franciscana.</title>
        <authorList>
            <person name="Jo E."/>
        </authorList>
    </citation>
    <scope>NUCLEOTIDE SEQUENCE</scope>
    <source>
        <tissue evidence="14">Whole body</tissue>
    </source>
</reference>
<evidence type="ECO:0000256" key="4">
    <source>
        <dbReference type="ARBA" id="ARBA00022801"/>
    </source>
</evidence>
<dbReference type="EC" id="5.6.2.4" evidence="8"/>
<dbReference type="PROSITE" id="PS50011">
    <property type="entry name" value="PROTEIN_KINASE_DOM"/>
    <property type="match status" value="1"/>
</dbReference>
<dbReference type="GO" id="GO:0005694">
    <property type="term" value="C:chromosome"/>
    <property type="evidence" value="ECO:0007669"/>
    <property type="project" value="TreeGrafter"/>
</dbReference>
<dbReference type="Pfam" id="PF00270">
    <property type="entry name" value="DEAD"/>
    <property type="match status" value="1"/>
</dbReference>
<dbReference type="GO" id="GO:0004672">
    <property type="term" value="F:protein kinase activity"/>
    <property type="evidence" value="ECO:0007669"/>
    <property type="project" value="InterPro"/>
</dbReference>
<keyword evidence="9" id="KW-0472">Membrane</keyword>
<dbReference type="Pfam" id="PF00078">
    <property type="entry name" value="RVT_1"/>
    <property type="match status" value="1"/>
</dbReference>
<evidence type="ECO:0000259" key="11">
    <source>
        <dbReference type="PROSITE" id="PS50878"/>
    </source>
</evidence>
<evidence type="ECO:0000256" key="9">
    <source>
        <dbReference type="SAM" id="Phobius"/>
    </source>
</evidence>
<dbReference type="Gene3D" id="3.30.70.270">
    <property type="match status" value="1"/>
</dbReference>
<dbReference type="GO" id="GO:0000724">
    <property type="term" value="P:double-strand break repair via homologous recombination"/>
    <property type="evidence" value="ECO:0007669"/>
    <property type="project" value="TreeGrafter"/>
</dbReference>
<feature type="domain" description="Reverse transcriptase" evidence="11">
    <location>
        <begin position="62"/>
        <end position="334"/>
    </location>
</feature>
<dbReference type="EMBL" id="JAVRJZ010000017">
    <property type="protein sequence ID" value="KAK2710195.1"/>
    <property type="molecule type" value="Genomic_DNA"/>
</dbReference>
<proteinExistence type="inferred from homology"/>
<keyword evidence="6" id="KW-0067">ATP-binding</keyword>
<evidence type="ECO:0000259" key="12">
    <source>
        <dbReference type="PROSITE" id="PS51192"/>
    </source>
</evidence>
<keyword evidence="5" id="KW-0347">Helicase</keyword>
<evidence type="ECO:0000256" key="1">
    <source>
        <dbReference type="ARBA" id="ARBA00005446"/>
    </source>
</evidence>
<dbReference type="GO" id="GO:0003676">
    <property type="term" value="F:nucleic acid binding"/>
    <property type="evidence" value="ECO:0007669"/>
    <property type="project" value="InterPro"/>
</dbReference>
<evidence type="ECO:0000256" key="7">
    <source>
        <dbReference type="ARBA" id="ARBA00034617"/>
    </source>
</evidence>
<evidence type="ECO:0000256" key="3">
    <source>
        <dbReference type="ARBA" id="ARBA00022741"/>
    </source>
</evidence>
<dbReference type="InterPro" id="IPR000477">
    <property type="entry name" value="RT_dom"/>
</dbReference>
<evidence type="ECO:0000259" key="13">
    <source>
        <dbReference type="PROSITE" id="PS51194"/>
    </source>
</evidence>
<dbReference type="InterPro" id="IPR027417">
    <property type="entry name" value="P-loop_NTPase"/>
</dbReference>
<feature type="transmembrane region" description="Helical" evidence="9">
    <location>
        <begin position="39"/>
        <end position="60"/>
    </location>
</feature>
<dbReference type="GO" id="GO:0005634">
    <property type="term" value="C:nucleus"/>
    <property type="evidence" value="ECO:0007669"/>
    <property type="project" value="TreeGrafter"/>
</dbReference>
<dbReference type="SUPFAM" id="SSF56112">
    <property type="entry name" value="Protein kinase-like (PK-like)"/>
    <property type="match status" value="1"/>
</dbReference>
<feature type="domain" description="Protein kinase" evidence="10">
    <location>
        <begin position="366"/>
        <end position="658"/>
    </location>
</feature>
<name>A0AA88HJ27_ARTSF</name>
<evidence type="ECO:0000256" key="6">
    <source>
        <dbReference type="ARBA" id="ARBA00022840"/>
    </source>
</evidence>
<evidence type="ECO:0000313" key="14">
    <source>
        <dbReference type="EMBL" id="KAK2710195.1"/>
    </source>
</evidence>
<sequence length="1217" mass="135704">MVIYPMREHDYDLVGDVNGQEIKSIFKKLKGGTAAGVDGIPILLFKNFLSILIPIIVLLCNKVLRSGQWPSAWKTSLFIPLFKRGNPKAHENYRLIALVPALSKVLEKILDTRLSNWLNTNNLIHEEQGGFRTGYGTTDSVFILKTLIDKYGKGKTCLYVGFLDLHKAFDSVDRELLKDAMLNIGLPHSFVRLIVSMYTCVSGIIQVGNRFSKLFDIKRGVKQGSTLSPKLFNIFINDVVNFLENRWAPKVSLGTQKLSLLLFADDIALVANKPQDLQTLLNLIEEYLHIKKLRLNTEKSEVVIFKKKKVGDDEKYTKDCFVLSSVFCFCLYCIVSTMAFSLKVRCFAKPRSSLDVPKELLIDSVPPSEIVIGGGRACEVSVGHFGGQKVALKKYIGIRGNAEYESVILKEAAAIYKTRHKNVVGIRFVCLKEMTLGLEYCEKVLTDEDGNPHSFNNARQILGFLSVLSSEVSREIAPVLFSSMACQVSEGLRYLHSIKIIHADLKSANVLVTEKRGHDDSWLFKLADFGESRLSLVTSVVTSTTQNQSQQNRGGTICFMSPERCDNKRPTFACDLFSFGIFLYELHDFTIKFPFEKDGFPVDVIVNKIRSGVLPCHEDMSSPLKEVFLKCCAFEPKARPTVFELCKMLTELAPEAFMQPDCALNSTIQFPILNSNNDSYQENFSVSDLPLTDLSQPVSHSEFSSSGLPDSHLLVSEVMVPATEPSQMILDAVAGCALRNFGITQLKDFQIRSITNILKKEDALVVSGTGSGKSICYQIPSVMESGITLLVVPTIALRKDQSDFLLSRGIDSFVVGEKIAPVEYDQQVTAISDLSENKPVILVGTPERFMGREGSLGFVRRQRSLLDRRLKFVVFDECHLLYEWCGFRSSFLELKSLRSFFPRATFLALTATLLPKDEKLIIEEFLHNPCVVRMSVDRPNVRLEISHYSPPSGLEGSVDWVESWSEAAKRIIGTVNGQLAIVYFSYAREVNAACSAISSLGVKAAAFTGECSSLDKNHFHAAMRNGEIEILCATTAYGCGLNLPNVRCVVRFGLPKNMSSWMQEQGRAGRDGKPARAVILLNEKYDINRCVFWLDGSSDGDKKSMLTNFVDVLKYAYSGFSGLCLRKFQVEYFGESLPQGDAQNCCQSCDDQSFQDASGEIQVKVREAYAITLSSPFIIWERIAPIPLLEASVVTTNCPVWKSGSDKIGSEVRVFFK</sequence>
<dbReference type="InterPro" id="IPR000719">
    <property type="entry name" value="Prot_kinase_dom"/>
</dbReference>
<evidence type="ECO:0000313" key="15">
    <source>
        <dbReference type="Proteomes" id="UP001187531"/>
    </source>
</evidence>
<dbReference type="SUPFAM" id="SSF56672">
    <property type="entry name" value="DNA/RNA polymerases"/>
    <property type="match status" value="1"/>
</dbReference>
<protein>
    <recommendedName>
        <fullName evidence="8">DNA 3'-5' helicase</fullName>
        <ecNumber evidence="8">5.6.2.4</ecNumber>
    </recommendedName>
</protein>
<dbReference type="InterPro" id="IPR043502">
    <property type="entry name" value="DNA/RNA_pol_sf"/>
</dbReference>
<evidence type="ECO:0000259" key="10">
    <source>
        <dbReference type="PROSITE" id="PS50011"/>
    </source>
</evidence>
<dbReference type="GO" id="GO:0071897">
    <property type="term" value="P:DNA biosynthetic process"/>
    <property type="evidence" value="ECO:0007669"/>
    <property type="project" value="UniProtKB-ARBA"/>
</dbReference>
<dbReference type="Gene3D" id="1.10.510.10">
    <property type="entry name" value="Transferase(Phosphotransferase) domain 1"/>
    <property type="match status" value="1"/>
</dbReference>
<gene>
    <name evidence="14" type="ORF">QYM36_013762</name>
</gene>
<dbReference type="PANTHER" id="PTHR13710">
    <property type="entry name" value="DNA HELICASE RECQ FAMILY MEMBER"/>
    <property type="match status" value="1"/>
</dbReference>
<dbReference type="Pfam" id="PF07714">
    <property type="entry name" value="PK_Tyr_Ser-Thr"/>
    <property type="match status" value="1"/>
</dbReference>
<dbReference type="InterPro" id="IPR008271">
    <property type="entry name" value="Ser/Thr_kinase_AS"/>
</dbReference>
<organism evidence="14 15">
    <name type="scientific">Artemia franciscana</name>
    <name type="common">Brine shrimp</name>
    <name type="synonym">Artemia sanfranciscana</name>
    <dbReference type="NCBI Taxonomy" id="6661"/>
    <lineage>
        <taxon>Eukaryota</taxon>
        <taxon>Metazoa</taxon>
        <taxon>Ecdysozoa</taxon>
        <taxon>Arthropoda</taxon>
        <taxon>Crustacea</taxon>
        <taxon>Branchiopoda</taxon>
        <taxon>Anostraca</taxon>
        <taxon>Artemiidae</taxon>
        <taxon>Artemia</taxon>
    </lineage>
</organism>
<evidence type="ECO:0000256" key="5">
    <source>
        <dbReference type="ARBA" id="ARBA00022806"/>
    </source>
</evidence>
<dbReference type="SMART" id="SM00490">
    <property type="entry name" value="HELICc"/>
    <property type="match status" value="1"/>
</dbReference>
<keyword evidence="9" id="KW-1133">Transmembrane helix</keyword>
<feature type="domain" description="Helicase C-terminal" evidence="13">
    <location>
        <begin position="967"/>
        <end position="1131"/>
    </location>
</feature>
<dbReference type="GO" id="GO:0009378">
    <property type="term" value="F:four-way junction helicase activity"/>
    <property type="evidence" value="ECO:0007669"/>
    <property type="project" value="TreeGrafter"/>
</dbReference>
<keyword evidence="15" id="KW-1185">Reference proteome</keyword>
<comment type="catalytic activity">
    <reaction evidence="7">
        <text>Couples ATP hydrolysis with the unwinding of duplex DNA by translocating in the 3'-5' direction.</text>
        <dbReference type="EC" id="5.6.2.4"/>
    </reaction>
</comment>
<dbReference type="SMART" id="SM00487">
    <property type="entry name" value="DEXDc"/>
    <property type="match status" value="1"/>
</dbReference>
<dbReference type="SUPFAM" id="SSF52540">
    <property type="entry name" value="P-loop containing nucleoside triphosphate hydrolases"/>
    <property type="match status" value="1"/>
</dbReference>
<dbReference type="AlphaFoldDB" id="A0AA88HJ27"/>
<dbReference type="InterPro" id="IPR004589">
    <property type="entry name" value="DNA_helicase_ATP-dep_RecQ"/>
</dbReference>
<dbReference type="GO" id="GO:0016787">
    <property type="term" value="F:hydrolase activity"/>
    <property type="evidence" value="ECO:0007669"/>
    <property type="project" value="UniProtKB-KW"/>
</dbReference>
<dbReference type="GO" id="GO:0005524">
    <property type="term" value="F:ATP binding"/>
    <property type="evidence" value="ECO:0007669"/>
    <property type="project" value="UniProtKB-KW"/>
</dbReference>
<dbReference type="Proteomes" id="UP001187531">
    <property type="component" value="Unassembled WGS sequence"/>
</dbReference>
<comment type="caution">
    <text evidence="14">The sequence shown here is derived from an EMBL/GenBank/DDBJ whole genome shotgun (WGS) entry which is preliminary data.</text>
</comment>
<keyword evidence="9" id="KW-0812">Transmembrane</keyword>
<dbReference type="Gene3D" id="3.40.50.300">
    <property type="entry name" value="P-loop containing nucleotide triphosphate hydrolases"/>
    <property type="match status" value="2"/>
</dbReference>
<dbReference type="PROSITE" id="PS50878">
    <property type="entry name" value="RT_POL"/>
    <property type="match status" value="1"/>
</dbReference>
<dbReference type="PROSITE" id="PS51194">
    <property type="entry name" value="HELICASE_CTER"/>
    <property type="match status" value="1"/>
</dbReference>
<dbReference type="GO" id="GO:0043138">
    <property type="term" value="F:3'-5' DNA helicase activity"/>
    <property type="evidence" value="ECO:0007669"/>
    <property type="project" value="UniProtKB-EC"/>
</dbReference>
<evidence type="ECO:0000256" key="2">
    <source>
        <dbReference type="ARBA" id="ARBA00008171"/>
    </source>
</evidence>
<keyword evidence="3" id="KW-0547">Nucleotide-binding</keyword>
<feature type="transmembrane region" description="Helical" evidence="9">
    <location>
        <begin position="321"/>
        <end position="342"/>
    </location>
</feature>
<keyword evidence="4" id="KW-0378">Hydrolase</keyword>
<dbReference type="GO" id="GO:0005737">
    <property type="term" value="C:cytoplasm"/>
    <property type="evidence" value="ECO:0007669"/>
    <property type="project" value="TreeGrafter"/>
</dbReference>
<dbReference type="InterPro" id="IPR001245">
    <property type="entry name" value="Ser-Thr/Tyr_kinase_cat_dom"/>
</dbReference>
<dbReference type="InterPro" id="IPR014001">
    <property type="entry name" value="Helicase_ATP-bd"/>
</dbReference>
<comment type="similarity">
    <text evidence="2">Belongs to the protein kinase superfamily. TKL Ser/Thr protein kinase family. ROCO subfamily.</text>
</comment>
<dbReference type="Gene3D" id="3.30.200.20">
    <property type="entry name" value="Phosphorylase Kinase, domain 1"/>
    <property type="match status" value="1"/>
</dbReference>
<dbReference type="InterPro" id="IPR011009">
    <property type="entry name" value="Kinase-like_dom_sf"/>
</dbReference>
<accession>A0AA88HJ27</accession>
<dbReference type="SMART" id="SM00220">
    <property type="entry name" value="S_TKc"/>
    <property type="match status" value="1"/>
</dbReference>
<comment type="similarity">
    <text evidence="1">Belongs to the helicase family. RecQ subfamily.</text>
</comment>
<dbReference type="PROSITE" id="PS00108">
    <property type="entry name" value="PROTEIN_KINASE_ST"/>
    <property type="match status" value="1"/>
</dbReference>
<dbReference type="Pfam" id="PF00271">
    <property type="entry name" value="Helicase_C"/>
    <property type="match status" value="1"/>
</dbReference>
<dbReference type="InterPro" id="IPR011545">
    <property type="entry name" value="DEAD/DEAH_box_helicase_dom"/>
</dbReference>